<comment type="subcellular location">
    <subcellularLocation>
        <location evidence="1">Membrane</location>
        <topology evidence="1">Multi-pass membrane protein</topology>
    </subcellularLocation>
</comment>
<comment type="catalytic activity">
    <reaction evidence="12">
        <text>K(+)(in) = K(+)(out)</text>
        <dbReference type="Rhea" id="RHEA:29463"/>
        <dbReference type="ChEBI" id="CHEBI:29103"/>
    </reaction>
</comment>
<feature type="transmembrane region" description="Helical" evidence="13">
    <location>
        <begin position="185"/>
        <end position="204"/>
    </location>
</feature>
<dbReference type="Proteomes" id="UP000444316">
    <property type="component" value="Unassembled WGS sequence"/>
</dbReference>
<evidence type="ECO:0000256" key="3">
    <source>
        <dbReference type="ARBA" id="ARBA00022448"/>
    </source>
</evidence>
<dbReference type="EMBL" id="WWCL01000003">
    <property type="protein sequence ID" value="MYN46181.1"/>
    <property type="molecule type" value="Genomic_DNA"/>
</dbReference>
<accession>A0A845I340</accession>
<keyword evidence="4" id="KW-0633">Potassium transport</keyword>
<keyword evidence="9" id="KW-0406">Ion transport</keyword>
<keyword evidence="11" id="KW-0407">Ion channel</keyword>
<dbReference type="PANTHER" id="PTHR31462:SF5">
    <property type="entry name" value="ENDOSOMAL_LYSOSOMAL PROTON CHANNEL TMEM175"/>
    <property type="match status" value="1"/>
</dbReference>
<evidence type="ECO:0000256" key="7">
    <source>
        <dbReference type="ARBA" id="ARBA00022958"/>
    </source>
</evidence>
<evidence type="ECO:0000256" key="8">
    <source>
        <dbReference type="ARBA" id="ARBA00022989"/>
    </source>
</evidence>
<feature type="transmembrane region" description="Helical" evidence="13">
    <location>
        <begin position="92"/>
        <end position="111"/>
    </location>
</feature>
<dbReference type="GO" id="GO:0015252">
    <property type="term" value="F:proton channel activity"/>
    <property type="evidence" value="ECO:0007669"/>
    <property type="project" value="InterPro"/>
</dbReference>
<keyword evidence="10 13" id="KW-0472">Membrane</keyword>
<dbReference type="AlphaFoldDB" id="A0A845I340"/>
<dbReference type="InterPro" id="IPR010617">
    <property type="entry name" value="TMEM175-like"/>
</dbReference>
<evidence type="ECO:0000256" key="2">
    <source>
        <dbReference type="ARBA" id="ARBA00006920"/>
    </source>
</evidence>
<evidence type="ECO:0000256" key="9">
    <source>
        <dbReference type="ARBA" id="ARBA00023065"/>
    </source>
</evidence>
<reference evidence="14" key="1">
    <citation type="submission" date="2019-12" db="EMBL/GenBank/DDBJ databases">
        <title>Novel species isolated from a subtropical stream in China.</title>
        <authorList>
            <person name="Lu H."/>
        </authorList>
    </citation>
    <scope>NUCLEOTIDE SEQUENCE [LARGE SCALE GENOMIC DNA]</scope>
    <source>
        <strain evidence="14">FT93W</strain>
    </source>
</reference>
<dbReference type="GO" id="GO:0005267">
    <property type="term" value="F:potassium channel activity"/>
    <property type="evidence" value="ECO:0007669"/>
    <property type="project" value="UniProtKB-KW"/>
</dbReference>
<evidence type="ECO:0000256" key="10">
    <source>
        <dbReference type="ARBA" id="ARBA00023136"/>
    </source>
</evidence>
<dbReference type="Pfam" id="PF06736">
    <property type="entry name" value="TMEM175"/>
    <property type="match status" value="1"/>
</dbReference>
<evidence type="ECO:0000256" key="6">
    <source>
        <dbReference type="ARBA" id="ARBA00022826"/>
    </source>
</evidence>
<gene>
    <name evidence="14" type="ORF">GTP23_14105</name>
</gene>
<feature type="transmembrane region" description="Helical" evidence="13">
    <location>
        <begin position="156"/>
        <end position="179"/>
    </location>
</feature>
<dbReference type="GO" id="GO:0016020">
    <property type="term" value="C:membrane"/>
    <property type="evidence" value="ECO:0007669"/>
    <property type="project" value="UniProtKB-SubCell"/>
</dbReference>
<proteinExistence type="inferred from homology"/>
<evidence type="ECO:0000256" key="13">
    <source>
        <dbReference type="SAM" id="Phobius"/>
    </source>
</evidence>
<protein>
    <submittedName>
        <fullName evidence="14">DUF1211 domain-containing protein</fullName>
    </submittedName>
</protein>
<feature type="transmembrane region" description="Helical" evidence="13">
    <location>
        <begin position="58"/>
        <end position="76"/>
    </location>
</feature>
<sequence length="216" mass="23610">MSELASGSQPQLSKHRIEALVDGIFAVAMTLLVIELRIPEQAHHAGEAALRGALLQLLPMMISWVISFFVLANFWIANHRLYSFVRHVDQPLLWLTMLGLSGASLLPFASSVNNQFASLTGQLVYSGVMVLLGVATLLQARYIYRHPELCSHQLTSASYAAVLARGLGLLLIAVSAIPLSYVAPGMANLVFLLMLGLRPFGAWIERRTQRTHHAGA</sequence>
<evidence type="ECO:0000313" key="14">
    <source>
        <dbReference type="EMBL" id="MYN46181.1"/>
    </source>
</evidence>
<comment type="caution">
    <text evidence="14">The sequence shown here is derived from an EMBL/GenBank/DDBJ whole genome shotgun (WGS) entry which is preliminary data.</text>
</comment>
<keyword evidence="5 13" id="KW-0812">Transmembrane</keyword>
<evidence type="ECO:0000256" key="5">
    <source>
        <dbReference type="ARBA" id="ARBA00022692"/>
    </source>
</evidence>
<keyword evidence="15" id="KW-1185">Reference proteome</keyword>
<dbReference type="PANTHER" id="PTHR31462">
    <property type="entry name" value="ENDOSOMAL/LYSOSOMAL POTASSIUM CHANNEL TMEM175"/>
    <property type="match status" value="1"/>
</dbReference>
<evidence type="ECO:0000256" key="1">
    <source>
        <dbReference type="ARBA" id="ARBA00004141"/>
    </source>
</evidence>
<comment type="similarity">
    <text evidence="2">Belongs to the TMEM175 family.</text>
</comment>
<dbReference type="RefSeq" id="WP_161035762.1">
    <property type="nucleotide sequence ID" value="NZ_WWCL01000003.1"/>
</dbReference>
<keyword evidence="6" id="KW-0631">Potassium channel</keyword>
<evidence type="ECO:0000313" key="15">
    <source>
        <dbReference type="Proteomes" id="UP000444316"/>
    </source>
</evidence>
<organism evidence="14 15">
    <name type="scientific">Duganella fentianensis</name>
    <dbReference type="NCBI Taxonomy" id="2692177"/>
    <lineage>
        <taxon>Bacteria</taxon>
        <taxon>Pseudomonadati</taxon>
        <taxon>Pseudomonadota</taxon>
        <taxon>Betaproteobacteria</taxon>
        <taxon>Burkholderiales</taxon>
        <taxon>Oxalobacteraceae</taxon>
        <taxon>Telluria group</taxon>
        <taxon>Duganella</taxon>
    </lineage>
</organism>
<name>A0A845I340_9BURK</name>
<evidence type="ECO:0000256" key="11">
    <source>
        <dbReference type="ARBA" id="ARBA00023303"/>
    </source>
</evidence>
<evidence type="ECO:0000256" key="4">
    <source>
        <dbReference type="ARBA" id="ARBA00022538"/>
    </source>
</evidence>
<evidence type="ECO:0000256" key="12">
    <source>
        <dbReference type="ARBA" id="ARBA00034430"/>
    </source>
</evidence>
<keyword evidence="3" id="KW-0813">Transport</keyword>
<feature type="transmembrane region" description="Helical" evidence="13">
    <location>
        <begin position="123"/>
        <end position="144"/>
    </location>
</feature>
<keyword evidence="8 13" id="KW-1133">Transmembrane helix</keyword>
<keyword evidence="7" id="KW-0630">Potassium</keyword>